<gene>
    <name evidence="6" type="ORF">FHS56_002007</name>
</gene>
<evidence type="ECO:0000256" key="4">
    <source>
        <dbReference type="PROSITE-ProRule" id="PRU00335"/>
    </source>
</evidence>
<sequence>MSKTLSRREQAKQNRREAILKAAELVFFTKGFRQATMDDVAKRARLSKATLYSYFKTKDELFFAIAQKGNEILQKQLREAIEGHEKGVDKVRAIGYAYFDFATRYPDYYKVIAYFTSGDNFELDEALEREMLHMDDILAECIEWGIQDSSIKKGIDPQVVSKCLWAMANGIMQLVYHKSSLLQKYLSIERERIMNTFFMLLEESLSTEGYLKKSQNLNASDS</sequence>
<dbReference type="EMBL" id="JAASRN010000003">
    <property type="protein sequence ID" value="NIK74482.1"/>
    <property type="molecule type" value="Genomic_DNA"/>
</dbReference>
<dbReference type="RefSeq" id="WP_166920295.1">
    <property type="nucleotide sequence ID" value="NZ_JAASRN010000003.1"/>
</dbReference>
<protein>
    <submittedName>
        <fullName evidence="6">AcrR family transcriptional regulator</fullName>
    </submittedName>
</protein>
<dbReference type="GO" id="GO:0000976">
    <property type="term" value="F:transcription cis-regulatory region binding"/>
    <property type="evidence" value="ECO:0007669"/>
    <property type="project" value="TreeGrafter"/>
</dbReference>
<comment type="caution">
    <text evidence="6">The sequence shown here is derived from an EMBL/GenBank/DDBJ whole genome shotgun (WGS) entry which is preliminary data.</text>
</comment>
<proteinExistence type="predicted"/>
<keyword evidence="1" id="KW-0805">Transcription regulation</keyword>
<reference evidence="6 7" key="1">
    <citation type="submission" date="2020-03" db="EMBL/GenBank/DDBJ databases">
        <title>Genomic Encyclopedia of Type Strains, Phase IV (KMG-IV): sequencing the most valuable type-strain genomes for metagenomic binning, comparative biology and taxonomic classification.</title>
        <authorList>
            <person name="Goeker M."/>
        </authorList>
    </citation>
    <scope>NUCLEOTIDE SEQUENCE [LARGE SCALE GENOMIC DNA]</scope>
    <source>
        <strain evidence="6 7">DSM 5718</strain>
    </source>
</reference>
<evidence type="ECO:0000313" key="6">
    <source>
        <dbReference type="EMBL" id="NIK74482.1"/>
    </source>
</evidence>
<evidence type="ECO:0000256" key="1">
    <source>
        <dbReference type="ARBA" id="ARBA00023015"/>
    </source>
</evidence>
<feature type="domain" description="HTH tetR-type" evidence="5">
    <location>
        <begin position="13"/>
        <end position="73"/>
    </location>
</feature>
<dbReference type="SUPFAM" id="SSF46689">
    <property type="entry name" value="Homeodomain-like"/>
    <property type="match status" value="1"/>
</dbReference>
<dbReference type="InterPro" id="IPR050109">
    <property type="entry name" value="HTH-type_TetR-like_transc_reg"/>
</dbReference>
<name>A0A846MT29_9BACT</name>
<dbReference type="SUPFAM" id="SSF48498">
    <property type="entry name" value="Tetracyclin repressor-like, C-terminal domain"/>
    <property type="match status" value="1"/>
</dbReference>
<dbReference type="PROSITE" id="PS01081">
    <property type="entry name" value="HTH_TETR_1"/>
    <property type="match status" value="1"/>
</dbReference>
<dbReference type="Proteomes" id="UP000537126">
    <property type="component" value="Unassembled WGS sequence"/>
</dbReference>
<dbReference type="InterPro" id="IPR023772">
    <property type="entry name" value="DNA-bd_HTH_TetR-type_CS"/>
</dbReference>
<evidence type="ECO:0000256" key="2">
    <source>
        <dbReference type="ARBA" id="ARBA00023125"/>
    </source>
</evidence>
<dbReference type="InterPro" id="IPR009057">
    <property type="entry name" value="Homeodomain-like_sf"/>
</dbReference>
<accession>A0A846MT29</accession>
<evidence type="ECO:0000256" key="3">
    <source>
        <dbReference type="ARBA" id="ARBA00023163"/>
    </source>
</evidence>
<dbReference type="PROSITE" id="PS50977">
    <property type="entry name" value="HTH_TETR_2"/>
    <property type="match status" value="1"/>
</dbReference>
<dbReference type="PANTHER" id="PTHR30055">
    <property type="entry name" value="HTH-TYPE TRANSCRIPTIONAL REGULATOR RUTR"/>
    <property type="match status" value="1"/>
</dbReference>
<keyword evidence="2 4" id="KW-0238">DNA-binding</keyword>
<dbReference type="InterPro" id="IPR036271">
    <property type="entry name" value="Tet_transcr_reg_TetR-rel_C_sf"/>
</dbReference>
<dbReference type="InterPro" id="IPR001647">
    <property type="entry name" value="HTH_TetR"/>
</dbReference>
<dbReference type="Pfam" id="PF00440">
    <property type="entry name" value="TetR_N"/>
    <property type="match status" value="1"/>
</dbReference>
<evidence type="ECO:0000259" key="5">
    <source>
        <dbReference type="PROSITE" id="PS50977"/>
    </source>
</evidence>
<dbReference type="FunFam" id="1.10.10.60:FF:000141">
    <property type="entry name" value="TetR family transcriptional regulator"/>
    <property type="match status" value="1"/>
</dbReference>
<keyword evidence="3" id="KW-0804">Transcription</keyword>
<dbReference type="AlphaFoldDB" id="A0A846MT29"/>
<dbReference type="GO" id="GO:0003700">
    <property type="term" value="F:DNA-binding transcription factor activity"/>
    <property type="evidence" value="ECO:0007669"/>
    <property type="project" value="TreeGrafter"/>
</dbReference>
<feature type="DNA-binding region" description="H-T-H motif" evidence="4">
    <location>
        <begin position="36"/>
        <end position="55"/>
    </location>
</feature>
<dbReference type="PANTHER" id="PTHR30055:SF234">
    <property type="entry name" value="HTH-TYPE TRANSCRIPTIONAL REGULATOR BETI"/>
    <property type="match status" value="1"/>
</dbReference>
<dbReference type="PRINTS" id="PR00455">
    <property type="entry name" value="HTHTETR"/>
</dbReference>
<organism evidence="6 7">
    <name type="scientific">Thermonema lapsum</name>
    <dbReference type="NCBI Taxonomy" id="28195"/>
    <lineage>
        <taxon>Bacteria</taxon>
        <taxon>Pseudomonadati</taxon>
        <taxon>Bacteroidota</taxon>
        <taxon>Cytophagia</taxon>
        <taxon>Cytophagales</taxon>
        <taxon>Thermonemataceae</taxon>
        <taxon>Thermonema</taxon>
    </lineage>
</organism>
<evidence type="ECO:0000313" key="7">
    <source>
        <dbReference type="Proteomes" id="UP000537126"/>
    </source>
</evidence>
<keyword evidence="7" id="KW-1185">Reference proteome</keyword>
<dbReference type="Gene3D" id="1.10.357.10">
    <property type="entry name" value="Tetracycline Repressor, domain 2"/>
    <property type="match status" value="1"/>
</dbReference>
<dbReference type="Gene3D" id="1.10.10.60">
    <property type="entry name" value="Homeodomain-like"/>
    <property type="match status" value="1"/>
</dbReference>